<dbReference type="RefSeq" id="WP_311533294.1">
    <property type="nucleotide sequence ID" value="NZ_JAVRHQ010000001.1"/>
</dbReference>
<evidence type="ECO:0000256" key="4">
    <source>
        <dbReference type="ARBA" id="ARBA00022679"/>
    </source>
</evidence>
<evidence type="ECO:0000256" key="2">
    <source>
        <dbReference type="ARBA" id="ARBA00012438"/>
    </source>
</evidence>
<accession>A0ABU3C5J1</accession>
<dbReference type="Pfam" id="PF13424">
    <property type="entry name" value="TPR_12"/>
    <property type="match status" value="1"/>
</dbReference>
<keyword evidence="5" id="KW-0547">Nucleotide-binding</keyword>
<reference evidence="12 13" key="1">
    <citation type="submission" date="2023-09" db="EMBL/GenBank/DDBJ databases">
        <authorList>
            <person name="Rey-Velasco X."/>
        </authorList>
    </citation>
    <scope>NUCLEOTIDE SEQUENCE [LARGE SCALE GENOMIC DNA]</scope>
    <source>
        <strain evidence="12 13">F363</strain>
    </source>
</reference>
<dbReference type="SMART" id="SM00387">
    <property type="entry name" value="HATPase_c"/>
    <property type="match status" value="1"/>
</dbReference>
<dbReference type="EMBL" id="JAVRHQ010000001">
    <property type="protein sequence ID" value="MDT0641586.1"/>
    <property type="molecule type" value="Genomic_DNA"/>
</dbReference>
<dbReference type="Gene3D" id="1.20.5.1930">
    <property type="match status" value="1"/>
</dbReference>
<keyword evidence="7" id="KW-0067">ATP-binding</keyword>
<evidence type="ECO:0000256" key="3">
    <source>
        <dbReference type="ARBA" id="ARBA00022553"/>
    </source>
</evidence>
<dbReference type="Pfam" id="PF13374">
    <property type="entry name" value="TPR_10"/>
    <property type="match status" value="1"/>
</dbReference>
<dbReference type="InterPro" id="IPR050482">
    <property type="entry name" value="Sensor_HK_TwoCompSys"/>
</dbReference>
<dbReference type="Gene3D" id="1.25.40.10">
    <property type="entry name" value="Tetratricopeptide repeat domain"/>
    <property type="match status" value="1"/>
</dbReference>
<dbReference type="Pfam" id="PF02518">
    <property type="entry name" value="HATPase_c"/>
    <property type="match status" value="1"/>
</dbReference>
<organism evidence="12 13">
    <name type="scientific">Autumnicola tepida</name>
    <dbReference type="NCBI Taxonomy" id="3075595"/>
    <lineage>
        <taxon>Bacteria</taxon>
        <taxon>Pseudomonadati</taxon>
        <taxon>Bacteroidota</taxon>
        <taxon>Flavobacteriia</taxon>
        <taxon>Flavobacteriales</taxon>
        <taxon>Flavobacteriaceae</taxon>
        <taxon>Autumnicola</taxon>
    </lineage>
</organism>
<keyword evidence="3" id="KW-0597">Phosphoprotein</keyword>
<dbReference type="InterPro" id="IPR019734">
    <property type="entry name" value="TPR_rpt"/>
</dbReference>
<dbReference type="PANTHER" id="PTHR24421">
    <property type="entry name" value="NITRATE/NITRITE SENSOR PROTEIN NARX-RELATED"/>
    <property type="match status" value="1"/>
</dbReference>
<feature type="domain" description="Histidine kinase/HSP90-like ATPase" evidence="11">
    <location>
        <begin position="572"/>
        <end position="663"/>
    </location>
</feature>
<comment type="caution">
    <text evidence="12">The sequence shown here is derived from an EMBL/GenBank/DDBJ whole genome shotgun (WGS) entry which is preliminary data.</text>
</comment>
<gene>
    <name evidence="12" type="ORF">RM553_01960</name>
</gene>
<sequence>MKIAKLLLLLELLVLISCNKDYSSSKNDYSKLINQKLDQVSKSSLKLQEKQEILQDAYNLANEQEDDIRNKNLLEISYQFLKLRDSVAFLTINKKVRKLSADSNDSLSLAMAYWDLGNYYHTTNIEDSAYFYYNNAQKLYALVGNEFNSGRLLLNMAMIQKNIKDYTGSEVTTTNAITLLKPLHKNKQLYSAYNNLGIVFNELEEFDKALNYYEEAQNYLEKSERADKFPSIWNNIGVVLHNKKQFDKANDYYNKALNYRKDLANVDPELYAMLLDNQAYNRLRAGEKKEILEQLQKSLQIRKKHRFIPGIVINQLHLAEYFIKNSDTISAIHYASQAKELSMQTSNTRDLINSLIFLSHVKKDSSLFYTRKVLNISDSLQKHERSVRNKFARIHFETNEYISETERLNQRIFRISLITLGILLIFILLYIIKDQRSKNKLIRQKESANQEIYNLILAQQKYFEEGREKEKQHISRELHDGILGKLFGVRLSLDSLNERDEVESKKKRFHYIEEIQKIAEEIRLISHKLNKNSIVDVDFKTVLEELIKNQHQGVDFQLQMENSIFWEDIGNDIKINIYRIIQEAINNIHRHSKATKAKIEIRKNKKKIILHIRDNGVGFNSDESKTGIGLKNMKDRSLNIDGHFSIKSGPQGTLIKITINIKNEK</sequence>
<protein>
    <recommendedName>
        <fullName evidence="2">histidine kinase</fullName>
        <ecNumber evidence="2">2.7.13.3</ecNumber>
    </recommendedName>
</protein>
<evidence type="ECO:0000256" key="1">
    <source>
        <dbReference type="ARBA" id="ARBA00000085"/>
    </source>
</evidence>
<feature type="repeat" description="TPR" evidence="9">
    <location>
        <begin position="190"/>
        <end position="223"/>
    </location>
</feature>
<keyword evidence="8" id="KW-0902">Two-component regulatory system</keyword>
<dbReference type="InterPro" id="IPR011712">
    <property type="entry name" value="Sig_transdc_His_kin_sub3_dim/P"/>
</dbReference>
<dbReference type="SUPFAM" id="SSF55874">
    <property type="entry name" value="ATPase domain of HSP90 chaperone/DNA topoisomerase II/histidine kinase"/>
    <property type="match status" value="1"/>
</dbReference>
<dbReference type="InterPro" id="IPR036890">
    <property type="entry name" value="HATPase_C_sf"/>
</dbReference>
<evidence type="ECO:0000256" key="5">
    <source>
        <dbReference type="ARBA" id="ARBA00022741"/>
    </source>
</evidence>
<keyword evidence="10" id="KW-0812">Transmembrane</keyword>
<dbReference type="InterPro" id="IPR003594">
    <property type="entry name" value="HATPase_dom"/>
</dbReference>
<dbReference type="Proteomes" id="UP001262889">
    <property type="component" value="Unassembled WGS sequence"/>
</dbReference>
<dbReference type="Pfam" id="PF07730">
    <property type="entry name" value="HisKA_3"/>
    <property type="match status" value="1"/>
</dbReference>
<dbReference type="SUPFAM" id="SSF48452">
    <property type="entry name" value="TPR-like"/>
    <property type="match status" value="2"/>
</dbReference>
<evidence type="ECO:0000256" key="10">
    <source>
        <dbReference type="SAM" id="Phobius"/>
    </source>
</evidence>
<evidence type="ECO:0000256" key="7">
    <source>
        <dbReference type="ARBA" id="ARBA00022840"/>
    </source>
</evidence>
<comment type="catalytic activity">
    <reaction evidence="1">
        <text>ATP + protein L-histidine = ADP + protein N-phospho-L-histidine.</text>
        <dbReference type="EC" id="2.7.13.3"/>
    </reaction>
</comment>
<evidence type="ECO:0000256" key="9">
    <source>
        <dbReference type="PROSITE-ProRule" id="PRU00339"/>
    </source>
</evidence>
<dbReference type="Gene3D" id="3.30.565.10">
    <property type="entry name" value="Histidine kinase-like ATPase, C-terminal domain"/>
    <property type="match status" value="1"/>
</dbReference>
<keyword evidence="10" id="KW-1133">Transmembrane helix</keyword>
<dbReference type="PROSITE" id="PS50293">
    <property type="entry name" value="TPR_REGION"/>
    <property type="match status" value="1"/>
</dbReference>
<evidence type="ECO:0000259" key="11">
    <source>
        <dbReference type="SMART" id="SM00387"/>
    </source>
</evidence>
<evidence type="ECO:0000256" key="8">
    <source>
        <dbReference type="ARBA" id="ARBA00023012"/>
    </source>
</evidence>
<keyword evidence="4" id="KW-0808">Transferase</keyword>
<keyword evidence="6" id="KW-0418">Kinase</keyword>
<feature type="repeat" description="TPR" evidence="9">
    <location>
        <begin position="230"/>
        <end position="263"/>
    </location>
</feature>
<proteinExistence type="predicted"/>
<dbReference type="EC" id="2.7.13.3" evidence="2"/>
<dbReference type="InterPro" id="IPR011990">
    <property type="entry name" value="TPR-like_helical_dom_sf"/>
</dbReference>
<keyword evidence="10" id="KW-0472">Membrane</keyword>
<dbReference type="SMART" id="SM00028">
    <property type="entry name" value="TPR"/>
    <property type="match status" value="4"/>
</dbReference>
<evidence type="ECO:0000313" key="13">
    <source>
        <dbReference type="Proteomes" id="UP001262889"/>
    </source>
</evidence>
<evidence type="ECO:0000256" key="6">
    <source>
        <dbReference type="ARBA" id="ARBA00022777"/>
    </source>
</evidence>
<dbReference type="CDD" id="cd16917">
    <property type="entry name" value="HATPase_UhpB-NarQ-NarX-like"/>
    <property type="match status" value="1"/>
</dbReference>
<name>A0ABU3C5J1_9FLAO</name>
<feature type="transmembrane region" description="Helical" evidence="10">
    <location>
        <begin position="412"/>
        <end position="432"/>
    </location>
</feature>
<keyword evidence="13" id="KW-1185">Reference proteome</keyword>
<dbReference type="PANTHER" id="PTHR24421:SF10">
    <property type="entry name" value="NITRATE_NITRITE SENSOR PROTEIN NARQ"/>
    <property type="match status" value="1"/>
</dbReference>
<evidence type="ECO:0000313" key="12">
    <source>
        <dbReference type="EMBL" id="MDT0641586.1"/>
    </source>
</evidence>
<dbReference type="PROSITE" id="PS50005">
    <property type="entry name" value="TPR"/>
    <property type="match status" value="2"/>
</dbReference>
<keyword evidence="9" id="KW-0802">TPR repeat</keyword>